<evidence type="ECO:0000313" key="3">
    <source>
        <dbReference type="Proteomes" id="UP000216451"/>
    </source>
</evidence>
<keyword evidence="3" id="KW-1185">Reference proteome</keyword>
<dbReference type="AlphaFoldDB" id="A0A261GC03"/>
<sequence>MAKFAQSRCFIVFSASHRSRIGFSLAPQLVLWAFSKSLYFMQSLLEFRRFLGLSSVFPSYFRVRLHSFPYDYGLDRCMFRCTVFPVFDVVNMEAQHVQAQGTAQ</sequence>
<keyword evidence="1" id="KW-0472">Membrane</keyword>
<protein>
    <submittedName>
        <fullName evidence="2">Uncharacterized protein</fullName>
    </submittedName>
</protein>
<name>A0A261GC03_9BIFI</name>
<feature type="transmembrane region" description="Helical" evidence="1">
    <location>
        <begin position="21"/>
        <end position="41"/>
    </location>
</feature>
<evidence type="ECO:0000256" key="1">
    <source>
        <dbReference type="SAM" id="Phobius"/>
    </source>
</evidence>
<keyword evidence="1" id="KW-1133">Transmembrane helix</keyword>
<proteinExistence type="predicted"/>
<gene>
    <name evidence="2" type="ORF">BAQU_0074</name>
</gene>
<evidence type="ECO:0000313" key="2">
    <source>
        <dbReference type="EMBL" id="OZG68773.1"/>
    </source>
</evidence>
<accession>A0A261GC03</accession>
<reference evidence="2 3" key="1">
    <citation type="journal article" date="2017" name="BMC Genomics">
        <title>Comparative genomic and phylogenomic analyses of the Bifidobacteriaceae family.</title>
        <authorList>
            <person name="Lugli G.A."/>
            <person name="Milani C."/>
            <person name="Turroni F."/>
            <person name="Duranti S."/>
            <person name="Mancabelli L."/>
            <person name="Mangifesta M."/>
            <person name="Ferrario C."/>
            <person name="Modesto M."/>
            <person name="Mattarelli P."/>
            <person name="Jiri K."/>
            <person name="van Sinderen D."/>
            <person name="Ventura M."/>
        </authorList>
    </citation>
    <scope>NUCLEOTIDE SEQUENCE [LARGE SCALE GENOMIC DNA]</scope>
    <source>
        <strain evidence="2 3">LMG 28769</strain>
    </source>
</reference>
<organism evidence="2 3">
    <name type="scientific">Bifidobacterium aquikefiri</name>
    <dbReference type="NCBI Taxonomy" id="1653207"/>
    <lineage>
        <taxon>Bacteria</taxon>
        <taxon>Bacillati</taxon>
        <taxon>Actinomycetota</taxon>
        <taxon>Actinomycetes</taxon>
        <taxon>Bifidobacteriales</taxon>
        <taxon>Bifidobacteriaceae</taxon>
        <taxon>Bifidobacterium</taxon>
    </lineage>
</organism>
<comment type="caution">
    <text evidence="2">The sequence shown here is derived from an EMBL/GenBank/DDBJ whole genome shotgun (WGS) entry which is preliminary data.</text>
</comment>
<dbReference type="EMBL" id="MWXA01000001">
    <property type="protein sequence ID" value="OZG68773.1"/>
    <property type="molecule type" value="Genomic_DNA"/>
</dbReference>
<dbReference type="Proteomes" id="UP000216451">
    <property type="component" value="Unassembled WGS sequence"/>
</dbReference>
<keyword evidence="1" id="KW-0812">Transmembrane</keyword>